<dbReference type="PROSITE" id="PS50158">
    <property type="entry name" value="ZF_CCHC"/>
    <property type="match status" value="1"/>
</dbReference>
<dbReference type="GeneID" id="134287556"/>
<dbReference type="PANTHER" id="PTHR37984">
    <property type="entry name" value="PROTEIN CBG26694"/>
    <property type="match status" value="1"/>
</dbReference>
<keyword evidence="1" id="KW-0863">Zinc-finger</keyword>
<keyword evidence="5" id="KW-1185">Reference proteome</keyword>
<feature type="domain" description="CCHC-type" evidence="3">
    <location>
        <begin position="234"/>
        <end position="247"/>
    </location>
</feature>
<name>A0ABM1YZF8_AEDAL</name>
<proteinExistence type="predicted"/>
<dbReference type="InterPro" id="IPR050951">
    <property type="entry name" value="Retrovirus_Pol_polyprotein"/>
</dbReference>
<evidence type="ECO:0000313" key="5">
    <source>
        <dbReference type="Proteomes" id="UP000069940"/>
    </source>
</evidence>
<organism evidence="4 5">
    <name type="scientific">Aedes albopictus</name>
    <name type="common">Asian tiger mosquito</name>
    <name type="synonym">Stegomyia albopicta</name>
    <dbReference type="NCBI Taxonomy" id="7160"/>
    <lineage>
        <taxon>Eukaryota</taxon>
        <taxon>Metazoa</taxon>
        <taxon>Ecdysozoa</taxon>
        <taxon>Arthropoda</taxon>
        <taxon>Hexapoda</taxon>
        <taxon>Insecta</taxon>
        <taxon>Pterygota</taxon>
        <taxon>Neoptera</taxon>
        <taxon>Endopterygota</taxon>
        <taxon>Diptera</taxon>
        <taxon>Nematocera</taxon>
        <taxon>Culicoidea</taxon>
        <taxon>Culicidae</taxon>
        <taxon>Culicinae</taxon>
        <taxon>Aedini</taxon>
        <taxon>Aedes</taxon>
        <taxon>Stegomyia</taxon>
    </lineage>
</organism>
<keyword evidence="1" id="KW-0479">Metal-binding</keyword>
<protein>
    <recommendedName>
        <fullName evidence="3">CCHC-type domain-containing protein</fullName>
    </recommendedName>
</protein>
<dbReference type="InterPro" id="IPR001878">
    <property type="entry name" value="Znf_CCHC"/>
</dbReference>
<feature type="region of interest" description="Disordered" evidence="2">
    <location>
        <begin position="279"/>
        <end position="307"/>
    </location>
</feature>
<reference evidence="5" key="1">
    <citation type="journal article" date="2015" name="Proc. Natl. Acad. Sci. U.S.A.">
        <title>Genome sequence of the Asian Tiger mosquito, Aedes albopictus, reveals insights into its biology, genetics, and evolution.</title>
        <authorList>
            <person name="Chen X.G."/>
            <person name="Jiang X."/>
            <person name="Gu J."/>
            <person name="Xu M."/>
            <person name="Wu Y."/>
            <person name="Deng Y."/>
            <person name="Zhang C."/>
            <person name="Bonizzoni M."/>
            <person name="Dermauw W."/>
            <person name="Vontas J."/>
            <person name="Armbruster P."/>
            <person name="Huang X."/>
            <person name="Yang Y."/>
            <person name="Zhang H."/>
            <person name="He W."/>
            <person name="Peng H."/>
            <person name="Liu Y."/>
            <person name="Wu K."/>
            <person name="Chen J."/>
            <person name="Lirakis M."/>
            <person name="Topalis P."/>
            <person name="Van Leeuwen T."/>
            <person name="Hall A.B."/>
            <person name="Jiang X."/>
            <person name="Thorpe C."/>
            <person name="Mueller R.L."/>
            <person name="Sun C."/>
            <person name="Waterhouse R.M."/>
            <person name="Yan G."/>
            <person name="Tu Z.J."/>
            <person name="Fang X."/>
            <person name="James A.A."/>
        </authorList>
    </citation>
    <scope>NUCLEOTIDE SEQUENCE [LARGE SCALE GENOMIC DNA]</scope>
    <source>
        <strain evidence="5">Foshan</strain>
    </source>
</reference>
<accession>A0ABM1YZF8</accession>
<dbReference type="Proteomes" id="UP000069940">
    <property type="component" value="Unassembled WGS sequence"/>
</dbReference>
<dbReference type="RefSeq" id="XP_062705521.1">
    <property type="nucleotide sequence ID" value="XM_062849537.1"/>
</dbReference>
<sequence>MDKNSAFSNFPTFTYGAVPLAERRAKWFSWKRGFEICLRASKITDSEERKDLLLAKGGFELQEIFFNIPGADVATDIENNIDAYSVAIEKLDGYFAPQRHEAHERYIFWAMKPEPEESLEKFLMRAQMHASKCNFGKSSTESSGIAVIDKLLQFVPSHLREKLLLEVDLTVEKVMQQVSAFETTRSASEQISGQSILQQPVKSSETVSRIPSTCKFCGRSHTPDGSCPAWNKTCSNCGKRGHFRAVCFSRVAVASSSRSADPFPGPSSTKRSFGQAFQRNMGPSTKSNINSQKRRPGRLHAIEDDENDEDIPELIEMVSSASDSDELLCVKVGGVLIEMQIDSGVQSNIIDDQTWSSMLRSGVKTVGSIRQSDRKFKAYAQTDCLNVLAMFDAETSITDGNKKLCTDARFYVVQGGPQPLLGKITAKKLGVLVVGLPSHRSQQEMLHQLDIVRPFPCVQGVKIHIPIDRSVEPVAQRLRRLPFATLD</sequence>
<dbReference type="PANTHER" id="PTHR37984:SF9">
    <property type="entry name" value="INTEGRASE CATALYTIC DOMAIN-CONTAINING PROTEIN"/>
    <property type="match status" value="1"/>
</dbReference>
<feature type="compositionally biased region" description="Polar residues" evidence="2">
    <location>
        <begin position="279"/>
        <end position="291"/>
    </location>
</feature>
<evidence type="ECO:0000256" key="2">
    <source>
        <dbReference type="SAM" id="MobiDB-lite"/>
    </source>
</evidence>
<reference evidence="4" key="2">
    <citation type="submission" date="2025-05" db="UniProtKB">
        <authorList>
            <consortium name="EnsemblMetazoa"/>
        </authorList>
    </citation>
    <scope>IDENTIFICATION</scope>
    <source>
        <strain evidence="4">Foshan</strain>
    </source>
</reference>
<evidence type="ECO:0000259" key="3">
    <source>
        <dbReference type="PROSITE" id="PS50158"/>
    </source>
</evidence>
<keyword evidence="1" id="KW-0862">Zinc</keyword>
<dbReference type="EnsemblMetazoa" id="AALFPA23_013550.R19610">
    <property type="protein sequence ID" value="AALFPA23_013550.P19610"/>
    <property type="gene ID" value="AALFPA23_013550"/>
</dbReference>
<evidence type="ECO:0000313" key="4">
    <source>
        <dbReference type="EnsemblMetazoa" id="AALFPA23_013550.P19610"/>
    </source>
</evidence>
<evidence type="ECO:0000256" key="1">
    <source>
        <dbReference type="PROSITE-ProRule" id="PRU00047"/>
    </source>
</evidence>